<dbReference type="Proteomes" id="UP000485058">
    <property type="component" value="Unassembled WGS sequence"/>
</dbReference>
<evidence type="ECO:0000313" key="3">
    <source>
        <dbReference type="Proteomes" id="UP000485058"/>
    </source>
</evidence>
<feature type="non-terminal residue" evidence="2">
    <location>
        <position position="29"/>
    </location>
</feature>
<dbReference type="EMBL" id="BLLF01005817">
    <property type="protein sequence ID" value="GFH31671.1"/>
    <property type="molecule type" value="Genomic_DNA"/>
</dbReference>
<dbReference type="AlphaFoldDB" id="A0A6A0AHA8"/>
<evidence type="ECO:0000313" key="2">
    <source>
        <dbReference type="EMBL" id="GFH31671.1"/>
    </source>
</evidence>
<organism evidence="2 3">
    <name type="scientific">Haematococcus lacustris</name>
    <name type="common">Green alga</name>
    <name type="synonym">Haematococcus pluvialis</name>
    <dbReference type="NCBI Taxonomy" id="44745"/>
    <lineage>
        <taxon>Eukaryota</taxon>
        <taxon>Viridiplantae</taxon>
        <taxon>Chlorophyta</taxon>
        <taxon>core chlorophytes</taxon>
        <taxon>Chlorophyceae</taxon>
        <taxon>CS clade</taxon>
        <taxon>Chlamydomonadales</taxon>
        <taxon>Haematococcaceae</taxon>
        <taxon>Haematococcus</taxon>
    </lineage>
</organism>
<feature type="compositionally biased region" description="Basic and acidic residues" evidence="1">
    <location>
        <begin position="1"/>
        <end position="11"/>
    </location>
</feature>
<proteinExistence type="predicted"/>
<accession>A0A6A0AHA8</accession>
<comment type="caution">
    <text evidence="2">The sequence shown here is derived from an EMBL/GenBank/DDBJ whole genome shotgun (WGS) entry which is preliminary data.</text>
</comment>
<protein>
    <submittedName>
        <fullName evidence="2">Uncharacterized protein</fullName>
    </submittedName>
</protein>
<evidence type="ECO:0000256" key="1">
    <source>
        <dbReference type="SAM" id="MobiDB-lite"/>
    </source>
</evidence>
<reference evidence="2 3" key="1">
    <citation type="submission" date="2020-02" db="EMBL/GenBank/DDBJ databases">
        <title>Draft genome sequence of Haematococcus lacustris strain NIES-144.</title>
        <authorList>
            <person name="Morimoto D."/>
            <person name="Nakagawa S."/>
            <person name="Yoshida T."/>
            <person name="Sawayama S."/>
        </authorList>
    </citation>
    <scope>NUCLEOTIDE SEQUENCE [LARGE SCALE GENOMIC DNA]</scope>
    <source>
        <strain evidence="2 3">NIES-144</strain>
    </source>
</reference>
<name>A0A6A0AHA8_HAELA</name>
<sequence>MLRRAQVEYDRGASGSGQGQGEQDVIAER</sequence>
<keyword evidence="3" id="KW-1185">Reference proteome</keyword>
<gene>
    <name evidence="2" type="ORF">HaLaN_30756</name>
</gene>
<feature type="region of interest" description="Disordered" evidence="1">
    <location>
        <begin position="1"/>
        <end position="29"/>
    </location>
</feature>
<feature type="non-terminal residue" evidence="2">
    <location>
        <position position="1"/>
    </location>
</feature>